<name>A0A158K434_9BURK</name>
<dbReference type="Proteomes" id="UP000054770">
    <property type="component" value="Unassembled WGS sequence"/>
</dbReference>
<organism evidence="2 3">
    <name type="scientific">Caballeronia choica</name>
    <dbReference type="NCBI Taxonomy" id="326476"/>
    <lineage>
        <taxon>Bacteria</taxon>
        <taxon>Pseudomonadati</taxon>
        <taxon>Pseudomonadota</taxon>
        <taxon>Betaproteobacteria</taxon>
        <taxon>Burkholderiales</taxon>
        <taxon>Burkholderiaceae</taxon>
        <taxon>Caballeronia</taxon>
    </lineage>
</organism>
<protein>
    <submittedName>
        <fullName evidence="2">Antirestriction protein</fullName>
    </submittedName>
</protein>
<gene>
    <name evidence="2" type="ORF">AWB68_04864</name>
</gene>
<dbReference type="OrthoDB" id="1164967at2"/>
<accession>A0A158K434</accession>
<dbReference type="InterPro" id="IPR042297">
    <property type="entry name" value="Antirestriction_sf"/>
</dbReference>
<proteinExistence type="inferred from homology"/>
<dbReference type="EMBL" id="FCON02000062">
    <property type="protein sequence ID" value="SAL75876.1"/>
    <property type="molecule type" value="Genomic_DNA"/>
</dbReference>
<sequence length="143" mass="15865">MQPDSEVVTSNTTVKAVRVPESKRMNTLPRYLGRQLMMGEALIYQSLQSVCDAYSGGFWDIFELSSGGFYMISRLEGPLRIQCEGNSFDGEMSCDAAGIVACLMAFNALAWQTREMHFGELFYQLRDFAAQHAEAASILAAID</sequence>
<keyword evidence="3" id="KW-1185">Reference proteome</keyword>
<comment type="similarity">
    <text evidence="1">Belongs to the antirestriction protein family.</text>
</comment>
<dbReference type="AlphaFoldDB" id="A0A158K434"/>
<dbReference type="RefSeq" id="WP_087646921.1">
    <property type="nucleotide sequence ID" value="NZ_FCON02000062.1"/>
</dbReference>
<dbReference type="Pfam" id="PF03230">
    <property type="entry name" value="Antirestrict"/>
    <property type="match status" value="1"/>
</dbReference>
<evidence type="ECO:0000313" key="3">
    <source>
        <dbReference type="Proteomes" id="UP000054770"/>
    </source>
</evidence>
<reference evidence="2" key="1">
    <citation type="submission" date="2016-01" db="EMBL/GenBank/DDBJ databases">
        <authorList>
            <person name="Peeters C."/>
        </authorList>
    </citation>
    <scope>NUCLEOTIDE SEQUENCE [LARGE SCALE GENOMIC DNA]</scope>
    <source>
        <strain evidence="2">LMG 22940</strain>
    </source>
</reference>
<comment type="caution">
    <text evidence="2">The sequence shown here is derived from an EMBL/GenBank/DDBJ whole genome shotgun (WGS) entry which is preliminary data.</text>
</comment>
<evidence type="ECO:0000256" key="1">
    <source>
        <dbReference type="ARBA" id="ARBA00008618"/>
    </source>
</evidence>
<evidence type="ECO:0000313" key="2">
    <source>
        <dbReference type="EMBL" id="SAL75876.1"/>
    </source>
</evidence>
<dbReference type="InterPro" id="IPR004914">
    <property type="entry name" value="Antirestrict"/>
</dbReference>
<dbReference type="Gene3D" id="3.30.70.3580">
    <property type="entry name" value="Antirestriction protein"/>
    <property type="match status" value="1"/>
</dbReference>